<dbReference type="GO" id="GO:0016773">
    <property type="term" value="F:phosphotransferase activity, alcohol group as acceptor"/>
    <property type="evidence" value="ECO:0007669"/>
    <property type="project" value="InterPro"/>
</dbReference>
<accession>U5E5Z0</accession>
<dbReference type="AlphaFoldDB" id="U5E5Z0"/>
<dbReference type="Proteomes" id="UP000017048">
    <property type="component" value="Unassembled WGS sequence"/>
</dbReference>
<comment type="caution">
    <text evidence="1">The sequence shown here is derived from an EMBL/GenBank/DDBJ whole genome shotgun (WGS) entry which is preliminary data.</text>
</comment>
<reference evidence="1 2" key="1">
    <citation type="journal article" date="2014" name="BMC Genomics">
        <title>Genome based analysis of type-I polyketide synthase and nonribosomal peptide synthetase gene clusters in seven strains of five representative Nocardia species.</title>
        <authorList>
            <person name="Komaki H."/>
            <person name="Ichikawa N."/>
            <person name="Hosoyama A."/>
            <person name="Takahashi-Nakaguchi A."/>
            <person name="Matsuzawa T."/>
            <person name="Suzuki K."/>
            <person name="Fujita N."/>
            <person name="Gonoi T."/>
        </authorList>
    </citation>
    <scope>NUCLEOTIDE SEQUENCE [LARGE SCALE GENOMIC DNA]</scope>
    <source>
        <strain evidence="1 2">NBRC 15531</strain>
    </source>
</reference>
<dbReference type="GO" id="GO:0019748">
    <property type="term" value="P:secondary metabolic process"/>
    <property type="evidence" value="ECO:0007669"/>
    <property type="project" value="InterPro"/>
</dbReference>
<gene>
    <name evidence="1" type="ORF">NCAST_30_00270</name>
</gene>
<dbReference type="GeneID" id="91517022"/>
<dbReference type="Gene3D" id="3.90.1200.10">
    <property type="match status" value="1"/>
</dbReference>
<dbReference type="InterPro" id="IPR011009">
    <property type="entry name" value="Kinase-like_dom_sf"/>
</dbReference>
<proteinExistence type="predicted"/>
<protein>
    <recommendedName>
        <fullName evidence="3">Streptomycin 6-kinase</fullName>
    </recommendedName>
</protein>
<dbReference type="SUPFAM" id="SSF56112">
    <property type="entry name" value="Protein kinase-like (PK-like)"/>
    <property type="match status" value="1"/>
</dbReference>
<name>U5E5Z0_NOCAS</name>
<evidence type="ECO:0000313" key="1">
    <source>
        <dbReference type="EMBL" id="GAD85257.1"/>
    </source>
</evidence>
<dbReference type="eggNOG" id="COG3570">
    <property type="taxonomic scope" value="Bacteria"/>
</dbReference>
<keyword evidence="2" id="KW-1185">Reference proteome</keyword>
<dbReference type="InterPro" id="IPR006748">
    <property type="entry name" value="NH2Glyco/OHUrea_AB-resist_kin"/>
</dbReference>
<dbReference type="Pfam" id="PF04655">
    <property type="entry name" value="APH_6_hur"/>
    <property type="match status" value="1"/>
</dbReference>
<dbReference type="RefSeq" id="WP_022566625.1">
    <property type="nucleotide sequence ID" value="NZ_BAFO02000030.1"/>
</dbReference>
<dbReference type="STRING" id="1824.SAMN05444423_105424"/>
<evidence type="ECO:0008006" key="3">
    <source>
        <dbReference type="Google" id="ProtNLM"/>
    </source>
</evidence>
<dbReference type="EMBL" id="BAFO02000030">
    <property type="protein sequence ID" value="GAD85257.1"/>
    <property type="molecule type" value="Genomic_DNA"/>
</dbReference>
<sequence length="307" mass="33292">MRRVGTAAMITVPAAFADKSGGGADRRRREWIETLPGVVADLLRHWSCTPDGPVRHGEVGLVVPVRRAGLPCAVLKVSFPYPDIEYEPAAFAAWDGRGAVELHARDDERHAMLLERAGDTLATVTDPDRAIAIQGALTRRLAVAAPPGLPRLADRMDQWEREIVSTAATFGDPLPAGVIGAAVATLRELGSDQPDLLVHGDLHDANVLASDREPWLAIDPKCHVGDPATDALNVIRSPRFAELLCSPHPEARIRRLLDIYTDAAELDPERVRRWTQAGAVREALLGRVDGDPEWLVAATDQLAEVLT</sequence>
<evidence type="ECO:0000313" key="2">
    <source>
        <dbReference type="Proteomes" id="UP000017048"/>
    </source>
</evidence>
<organism evidence="1 2">
    <name type="scientific">Nocardia asteroides NBRC 15531</name>
    <dbReference type="NCBI Taxonomy" id="1110697"/>
    <lineage>
        <taxon>Bacteria</taxon>
        <taxon>Bacillati</taxon>
        <taxon>Actinomycetota</taxon>
        <taxon>Actinomycetes</taxon>
        <taxon>Mycobacteriales</taxon>
        <taxon>Nocardiaceae</taxon>
        <taxon>Nocardia</taxon>
    </lineage>
</organism>